<dbReference type="AlphaFoldDB" id="A0A840CTF3"/>
<dbReference type="InterPro" id="IPR024302">
    <property type="entry name" value="SusD-like"/>
</dbReference>
<dbReference type="InterPro" id="IPR011990">
    <property type="entry name" value="TPR-like_helical_dom_sf"/>
</dbReference>
<dbReference type="Proteomes" id="UP000555103">
    <property type="component" value="Unassembled WGS sequence"/>
</dbReference>
<comment type="caution">
    <text evidence="2">The sequence shown here is derived from an EMBL/GenBank/DDBJ whole genome shotgun (WGS) entry which is preliminary data.</text>
</comment>
<dbReference type="SUPFAM" id="SSF48452">
    <property type="entry name" value="TPR-like"/>
    <property type="match status" value="1"/>
</dbReference>
<feature type="chain" id="PRO_5032319905" description="Susd and RagB outer membrane lipoprotein" evidence="1">
    <location>
        <begin position="23"/>
        <end position="547"/>
    </location>
</feature>
<protein>
    <recommendedName>
        <fullName evidence="4">Susd and RagB outer membrane lipoprotein</fullName>
    </recommendedName>
</protein>
<keyword evidence="3" id="KW-1185">Reference proteome</keyword>
<evidence type="ECO:0000256" key="1">
    <source>
        <dbReference type="SAM" id="SignalP"/>
    </source>
</evidence>
<dbReference type="RefSeq" id="WP_183309079.1">
    <property type="nucleotide sequence ID" value="NZ_JACIEP010000028.1"/>
</dbReference>
<accession>A0A840CTF3</accession>
<evidence type="ECO:0008006" key="4">
    <source>
        <dbReference type="Google" id="ProtNLM"/>
    </source>
</evidence>
<dbReference type="EMBL" id="JACIEP010000028">
    <property type="protein sequence ID" value="MBB4038291.1"/>
    <property type="molecule type" value="Genomic_DNA"/>
</dbReference>
<dbReference type="Gene3D" id="1.25.40.390">
    <property type="match status" value="1"/>
</dbReference>
<gene>
    <name evidence="2" type="ORF">GGR21_004223</name>
</gene>
<name>A0A840CTF3_9BACT</name>
<sequence>MTINKISSWSKLLMLSVILTTACTDSFEGYNTNKHQVTEETMSYDDLKIGSFFLQMQKNVVMYDEKAGEENGNITSDYQVAQGLTSDLFSGYIAPTLGNGSQNNGSYYFINGWIEQSFTKPMQKVMSPWLNLVKEAETQERPQAIAVATIVKVEAMHRVADAYGPIPYVNFDGSAENEYDALDVVYSKFFEELDESIEILTEFVNANPSSTVLPNYDNIYYGDATKWVKFANTLRLRLAMRIVYANATLAKTEAEKSVNHPFGFISAKGERASLKHSSNLIYYHPLYEIARLFNAATDNLVYGDCQPGATVDAYMNGYEDPRRAAYLTRATLDDGYHGVRCGIPTTVWDIYKNHRYISSLNMDDSNTEIVWMTAAESYFLRAEGAYRGWSMGGSAQSFYEQGITVSFEENSVQGADSYITDATRQPIAFTDNADGSSYNAPQPSTITIAWDDSASSEEKLERIITQKWIAMFPDGPEGWAEFRRTGYPKIIPVVTNNSGGVINTNTQVRRIPYPQSEYDKNKAGLQVGISKLGGQDNGGTKLWWDKK</sequence>
<keyword evidence="1" id="KW-0732">Signal</keyword>
<evidence type="ECO:0000313" key="2">
    <source>
        <dbReference type="EMBL" id="MBB4038291.1"/>
    </source>
</evidence>
<organism evidence="2 3">
    <name type="scientific">Dysgonomonas hofstadii</name>
    <dbReference type="NCBI Taxonomy" id="637886"/>
    <lineage>
        <taxon>Bacteria</taxon>
        <taxon>Pseudomonadati</taxon>
        <taxon>Bacteroidota</taxon>
        <taxon>Bacteroidia</taxon>
        <taxon>Bacteroidales</taxon>
        <taxon>Dysgonomonadaceae</taxon>
        <taxon>Dysgonomonas</taxon>
    </lineage>
</organism>
<reference evidence="2 3" key="1">
    <citation type="submission" date="2020-08" db="EMBL/GenBank/DDBJ databases">
        <title>Genomic Encyclopedia of Type Strains, Phase IV (KMG-IV): sequencing the most valuable type-strain genomes for metagenomic binning, comparative biology and taxonomic classification.</title>
        <authorList>
            <person name="Goeker M."/>
        </authorList>
    </citation>
    <scope>NUCLEOTIDE SEQUENCE [LARGE SCALE GENOMIC DNA]</scope>
    <source>
        <strain evidence="2 3">DSM 104969</strain>
    </source>
</reference>
<dbReference type="PROSITE" id="PS51257">
    <property type="entry name" value="PROKAR_LIPOPROTEIN"/>
    <property type="match status" value="1"/>
</dbReference>
<dbReference type="Pfam" id="PF12741">
    <property type="entry name" value="SusD-like"/>
    <property type="match status" value="1"/>
</dbReference>
<feature type="signal peptide" evidence="1">
    <location>
        <begin position="1"/>
        <end position="22"/>
    </location>
</feature>
<evidence type="ECO:0000313" key="3">
    <source>
        <dbReference type="Proteomes" id="UP000555103"/>
    </source>
</evidence>
<proteinExistence type="predicted"/>